<protein>
    <submittedName>
        <fullName evidence="1">Uncharacterized protein</fullName>
    </submittedName>
</protein>
<proteinExistence type="predicted"/>
<dbReference type="EMBL" id="LR824030">
    <property type="protein sequence ID" value="CAD0206259.1"/>
    <property type="molecule type" value="Genomic_DNA"/>
</dbReference>
<organism evidence="1 2">
    <name type="scientific">Chrysodeixis includens</name>
    <name type="common">Soybean looper</name>
    <name type="synonym">Pseudoplusia includens</name>
    <dbReference type="NCBI Taxonomy" id="689277"/>
    <lineage>
        <taxon>Eukaryota</taxon>
        <taxon>Metazoa</taxon>
        <taxon>Ecdysozoa</taxon>
        <taxon>Arthropoda</taxon>
        <taxon>Hexapoda</taxon>
        <taxon>Insecta</taxon>
        <taxon>Pterygota</taxon>
        <taxon>Neoptera</taxon>
        <taxon>Endopterygota</taxon>
        <taxon>Lepidoptera</taxon>
        <taxon>Glossata</taxon>
        <taxon>Ditrysia</taxon>
        <taxon>Noctuoidea</taxon>
        <taxon>Noctuidae</taxon>
        <taxon>Plusiinae</taxon>
        <taxon>Chrysodeixis</taxon>
    </lineage>
</organism>
<dbReference type="Proteomes" id="UP001154114">
    <property type="component" value="Chromosome 27"/>
</dbReference>
<keyword evidence="2" id="KW-1185">Reference proteome</keyword>
<dbReference type="AlphaFoldDB" id="A0A9N8L0L4"/>
<reference evidence="1" key="1">
    <citation type="submission" date="2021-12" db="EMBL/GenBank/DDBJ databases">
        <authorList>
            <person name="King R."/>
        </authorList>
    </citation>
    <scope>NUCLEOTIDE SEQUENCE</scope>
</reference>
<accession>A0A9N8L0L4</accession>
<name>A0A9N8L0L4_CHRIL</name>
<sequence>MGSVSLQYVVERGVVLWVGGPGGSVVGDELGGGVLQVGVVHGAAGGGQHHVGVAGELRDLAAARWWFLAVPGAGLICRVLHLQRLQASRLLLSISAVHVVIATASRGKVLELLLLLGLIFPLQLTHVLLTDQLLQSLEPVSLRGHHEGRSTSGPRRAGVPQDLARSVRHIQHAEHLVIVRSADDVRRSLGHHPAVSLTSHSGVLVPEPGSGSGHGGVDGPLVVHERVAVVAHLVHDLRRTRLPLRESPHSLQLIAGRLIGLGKLAVAHARWPRRHQSILVEALCSHCASAG</sequence>
<gene>
    <name evidence="1" type="ORF">CINC_LOCUS8553</name>
</gene>
<evidence type="ECO:0000313" key="2">
    <source>
        <dbReference type="Proteomes" id="UP001154114"/>
    </source>
</evidence>
<evidence type="ECO:0000313" key="1">
    <source>
        <dbReference type="EMBL" id="CAD0206259.1"/>
    </source>
</evidence>